<keyword evidence="3" id="KW-1185">Reference proteome</keyword>
<comment type="caution">
    <text evidence="2">The sequence shown here is derived from an EMBL/GenBank/DDBJ whole genome shotgun (WGS) entry which is preliminary data.</text>
</comment>
<evidence type="ECO:0000256" key="1">
    <source>
        <dbReference type="SAM" id="Phobius"/>
    </source>
</evidence>
<evidence type="ECO:0000313" key="2">
    <source>
        <dbReference type="EMBL" id="MUN28882.1"/>
    </source>
</evidence>
<keyword evidence="1" id="KW-1133">Transmembrane helix</keyword>
<feature type="transmembrane region" description="Helical" evidence="1">
    <location>
        <begin position="50"/>
        <end position="72"/>
    </location>
</feature>
<sequence length="488" mass="55244">MEKPESTGLVRVGFYNLALKLAIAPLSFAFSLLVVKYLSNPPYGLEVFGTWQYIFTLVIGYFTIPADMFYFITSRYSSEGRPVGGLLVINGISGLFSSLIFLILIPYFVYASHFDYPFYFYLSISLILIYYLYRISNAMVIGRTPKKVGEIAAVFQVVRLSSAIIMMFIFNLSIAAVILAYDFGYLVQILLNLLYIKSNLKLDFHLASVAIRKSLPVTVYYLQNVIEASLVWVVVSISGNTITVSYFESAFVLANVITWSQATQTGLIKKLSETKDPSVIETSLKLFSLTSGLFMFIIFAEGKDILFKLRPDYVNSIFALYVISFSNLIRGIYSIFYQSILMKDETLSIEGQGELKGELAKLTRINLLLSIIGVIISILLIEFLKSYPYFIIAVFMSMGLLINSFSMLFTSYRSSRRLYNFKVPREFFIPVLLSFLGIPFSFLMEGKSYLDILVYGVISIGIFSALNLINPYFRQLGRNVIGFIKSMK</sequence>
<keyword evidence="1" id="KW-0812">Transmembrane</keyword>
<feature type="transmembrane region" description="Helical" evidence="1">
    <location>
        <begin position="116"/>
        <end position="133"/>
    </location>
</feature>
<feature type="transmembrane region" description="Helical" evidence="1">
    <location>
        <begin position="452"/>
        <end position="469"/>
    </location>
</feature>
<gene>
    <name evidence="2" type="ORF">GC250_05380</name>
</gene>
<dbReference type="Proteomes" id="UP000470772">
    <property type="component" value="Unassembled WGS sequence"/>
</dbReference>
<feature type="transmembrane region" description="Helical" evidence="1">
    <location>
        <begin position="427"/>
        <end position="446"/>
    </location>
</feature>
<dbReference type="RefSeq" id="WP_156016485.1">
    <property type="nucleotide sequence ID" value="NZ_WGGD01000005.1"/>
</dbReference>
<accession>A0A6A9QUW6</accession>
<feature type="transmembrane region" description="Helical" evidence="1">
    <location>
        <begin position="313"/>
        <end position="333"/>
    </location>
</feature>
<feature type="transmembrane region" description="Helical" evidence="1">
    <location>
        <begin position="387"/>
        <end position="406"/>
    </location>
</feature>
<name>A0A6A9QUW6_SULME</name>
<keyword evidence="1" id="KW-0472">Membrane</keyword>
<reference evidence="2 3" key="1">
    <citation type="submission" date="2019-10" db="EMBL/GenBank/DDBJ databases">
        <title>Sequencing and Assembly of Multiple Reported Metal-Biooxidizing Members of the Extremely Thermoacidophilic Archaeal Family Sulfolobaceae.</title>
        <authorList>
            <person name="Counts J.A."/>
            <person name="Kelly R.M."/>
        </authorList>
    </citation>
    <scope>NUCLEOTIDE SEQUENCE [LARGE SCALE GENOMIC DNA]</scope>
    <source>
        <strain evidence="2 3">DSM 6482</strain>
    </source>
</reference>
<feature type="transmembrane region" description="Helical" evidence="1">
    <location>
        <begin position="84"/>
        <end position="110"/>
    </location>
</feature>
<dbReference type="EMBL" id="WGGD01000005">
    <property type="protein sequence ID" value="MUN28882.1"/>
    <property type="molecule type" value="Genomic_DNA"/>
</dbReference>
<feature type="transmembrane region" description="Helical" evidence="1">
    <location>
        <begin position="283"/>
        <end position="301"/>
    </location>
</feature>
<organism evidence="2 3">
    <name type="scientific">Sulfuracidifex metallicus DSM 6482 = JCM 9184</name>
    <dbReference type="NCBI Taxonomy" id="523847"/>
    <lineage>
        <taxon>Archaea</taxon>
        <taxon>Thermoproteota</taxon>
        <taxon>Thermoprotei</taxon>
        <taxon>Sulfolobales</taxon>
        <taxon>Sulfolobaceae</taxon>
        <taxon>Sulfuracidifex</taxon>
    </lineage>
</organism>
<protein>
    <submittedName>
        <fullName evidence="2">Teichoic acid transporter</fullName>
    </submittedName>
</protein>
<feature type="transmembrane region" description="Helical" evidence="1">
    <location>
        <begin position="12"/>
        <end position="38"/>
    </location>
</feature>
<proteinExistence type="predicted"/>
<feature type="transmembrane region" description="Helical" evidence="1">
    <location>
        <begin position="365"/>
        <end position="381"/>
    </location>
</feature>
<dbReference type="AlphaFoldDB" id="A0A6A9QUW6"/>
<evidence type="ECO:0000313" key="3">
    <source>
        <dbReference type="Proteomes" id="UP000470772"/>
    </source>
</evidence>
<feature type="transmembrane region" description="Helical" evidence="1">
    <location>
        <begin position="178"/>
        <end position="196"/>
    </location>
</feature>
<feature type="transmembrane region" description="Helical" evidence="1">
    <location>
        <begin position="153"/>
        <end position="172"/>
    </location>
</feature>